<dbReference type="Pfam" id="PF07437">
    <property type="entry name" value="YfaZ"/>
    <property type="match status" value="1"/>
</dbReference>
<feature type="signal peptide" evidence="1">
    <location>
        <begin position="1"/>
        <end position="21"/>
    </location>
</feature>
<reference evidence="2" key="1">
    <citation type="submission" date="2021-07" db="EMBL/GenBank/DDBJ databases">
        <title>Shewanella sp. YLB-07 whole genome sequence.</title>
        <authorList>
            <person name="Yu L."/>
        </authorList>
    </citation>
    <scope>NUCLEOTIDE SEQUENCE</scope>
    <source>
        <strain evidence="2">YLB-08</strain>
    </source>
</reference>
<keyword evidence="1" id="KW-0732">Signal</keyword>
<name>A0ABX6V9I2_9GAMM</name>
<dbReference type="EMBL" id="CP045503">
    <property type="protein sequence ID" value="QPG57143.1"/>
    <property type="molecule type" value="Genomic_DNA"/>
</dbReference>
<dbReference type="RefSeq" id="WP_142872511.1">
    <property type="nucleotide sequence ID" value="NZ_CP045503.2"/>
</dbReference>
<evidence type="ECO:0000256" key="1">
    <source>
        <dbReference type="SAM" id="SignalP"/>
    </source>
</evidence>
<dbReference type="Proteomes" id="UP000316416">
    <property type="component" value="Chromosome"/>
</dbReference>
<keyword evidence="3" id="KW-1185">Reference proteome</keyword>
<organism evidence="2 3">
    <name type="scientific">Shewanella eurypsychrophilus</name>
    <dbReference type="NCBI Taxonomy" id="2593656"/>
    <lineage>
        <taxon>Bacteria</taxon>
        <taxon>Pseudomonadati</taxon>
        <taxon>Pseudomonadota</taxon>
        <taxon>Gammaproteobacteria</taxon>
        <taxon>Alteromonadales</taxon>
        <taxon>Shewanellaceae</taxon>
        <taxon>Shewanella</taxon>
    </lineage>
</organism>
<evidence type="ECO:0000313" key="3">
    <source>
        <dbReference type="Proteomes" id="UP000316416"/>
    </source>
</evidence>
<dbReference type="InterPro" id="IPR009998">
    <property type="entry name" value="YfaZ"/>
</dbReference>
<feature type="chain" id="PRO_5047309622" evidence="1">
    <location>
        <begin position="22"/>
        <end position="179"/>
    </location>
</feature>
<accession>A0ABX6V9I2</accession>
<sequence>MKAKLWGSIFLLSGISVTASANDFGIGLNDDVISTEVNLKLQNNATAALGYIYSNDGGQLASGAMHIAHDAGIHHFEIGAKFSYAWAKESANGSAVGIGGRYVMDLGSKLSFQASGYYAPSVLSFGSVDGMYEVDSKIQFQLNPSLALYTGYRNIRLQYDNSNNSTFDSGFYIGGKASF</sequence>
<evidence type="ECO:0000313" key="2">
    <source>
        <dbReference type="EMBL" id="QPG57143.1"/>
    </source>
</evidence>
<gene>
    <name evidence="2" type="ORF">FM038_006600</name>
</gene>
<protein>
    <submittedName>
        <fullName evidence="2">YfaZ family protein</fullName>
    </submittedName>
</protein>
<proteinExistence type="predicted"/>